<proteinExistence type="inferred from homology"/>
<keyword evidence="5" id="KW-0067">ATP-binding</keyword>
<dbReference type="Pfam" id="PF00370">
    <property type="entry name" value="FGGY_N"/>
    <property type="match status" value="1"/>
</dbReference>
<dbReference type="PANTHER" id="PTHR10196:SF69">
    <property type="entry name" value="GLYCEROL KINASE"/>
    <property type="match status" value="1"/>
</dbReference>
<comment type="similarity">
    <text evidence="1 7">Belongs to the FGGY kinase family.</text>
</comment>
<dbReference type="CDD" id="cd07786">
    <property type="entry name" value="FGGY_EcGK_like"/>
    <property type="match status" value="1"/>
</dbReference>
<dbReference type="RefSeq" id="WP_145258241.1">
    <property type="nucleotide sequence ID" value="NZ_CP036279.1"/>
</dbReference>
<dbReference type="AlphaFoldDB" id="A0A518B3W1"/>
<dbReference type="GO" id="GO:0005829">
    <property type="term" value="C:cytosol"/>
    <property type="evidence" value="ECO:0007669"/>
    <property type="project" value="TreeGrafter"/>
</dbReference>
<organism evidence="10 11">
    <name type="scientific">Kolteria novifilia</name>
    <dbReference type="NCBI Taxonomy" id="2527975"/>
    <lineage>
        <taxon>Bacteria</taxon>
        <taxon>Pseudomonadati</taxon>
        <taxon>Planctomycetota</taxon>
        <taxon>Planctomycetia</taxon>
        <taxon>Kolteriales</taxon>
        <taxon>Kolteriaceae</taxon>
        <taxon>Kolteria</taxon>
    </lineage>
</organism>
<keyword evidence="2 7" id="KW-0808">Transferase</keyword>
<dbReference type="InterPro" id="IPR018484">
    <property type="entry name" value="FGGY_N"/>
</dbReference>
<evidence type="ECO:0000256" key="5">
    <source>
        <dbReference type="ARBA" id="ARBA00022840"/>
    </source>
</evidence>
<name>A0A518B3W1_9BACT</name>
<dbReference type="NCBIfam" id="NF000756">
    <property type="entry name" value="PRK00047.1"/>
    <property type="match status" value="1"/>
</dbReference>
<evidence type="ECO:0000313" key="11">
    <source>
        <dbReference type="Proteomes" id="UP000317093"/>
    </source>
</evidence>
<keyword evidence="3" id="KW-0547">Nucleotide-binding</keyword>
<dbReference type="Proteomes" id="UP000317093">
    <property type="component" value="Chromosome"/>
</dbReference>
<evidence type="ECO:0000259" key="8">
    <source>
        <dbReference type="Pfam" id="PF00370"/>
    </source>
</evidence>
<feature type="domain" description="Carbohydrate kinase FGGY C-terminal" evidence="9">
    <location>
        <begin position="260"/>
        <end position="448"/>
    </location>
</feature>
<evidence type="ECO:0000256" key="7">
    <source>
        <dbReference type="RuleBase" id="RU003733"/>
    </source>
</evidence>
<evidence type="ECO:0000256" key="4">
    <source>
        <dbReference type="ARBA" id="ARBA00022777"/>
    </source>
</evidence>
<dbReference type="Pfam" id="PF02782">
    <property type="entry name" value="FGGY_C"/>
    <property type="match status" value="1"/>
</dbReference>
<gene>
    <name evidence="10" type="primary">glpK_1</name>
    <name evidence="10" type="ORF">Pan216_25410</name>
</gene>
<dbReference type="GO" id="GO:0005524">
    <property type="term" value="F:ATP binding"/>
    <property type="evidence" value="ECO:0007669"/>
    <property type="project" value="UniProtKB-KW"/>
</dbReference>
<dbReference type="PANTHER" id="PTHR10196">
    <property type="entry name" value="SUGAR KINASE"/>
    <property type="match status" value="1"/>
</dbReference>
<dbReference type="EMBL" id="CP036279">
    <property type="protein sequence ID" value="QDU61679.1"/>
    <property type="molecule type" value="Genomic_DNA"/>
</dbReference>
<dbReference type="OrthoDB" id="9805576at2"/>
<evidence type="ECO:0000256" key="3">
    <source>
        <dbReference type="ARBA" id="ARBA00022741"/>
    </source>
</evidence>
<dbReference type="PROSITE" id="PS00445">
    <property type="entry name" value="FGGY_KINASES_2"/>
    <property type="match status" value="1"/>
</dbReference>
<evidence type="ECO:0000256" key="6">
    <source>
        <dbReference type="ARBA" id="ARBA00043149"/>
    </source>
</evidence>
<accession>A0A518B3W1</accession>
<dbReference type="InterPro" id="IPR018485">
    <property type="entry name" value="FGGY_C"/>
</dbReference>
<reference evidence="10 11" key="1">
    <citation type="submission" date="2019-02" db="EMBL/GenBank/DDBJ databases">
        <title>Deep-cultivation of Planctomycetes and their phenomic and genomic characterization uncovers novel biology.</title>
        <authorList>
            <person name="Wiegand S."/>
            <person name="Jogler M."/>
            <person name="Boedeker C."/>
            <person name="Pinto D."/>
            <person name="Vollmers J."/>
            <person name="Rivas-Marin E."/>
            <person name="Kohn T."/>
            <person name="Peeters S.H."/>
            <person name="Heuer A."/>
            <person name="Rast P."/>
            <person name="Oberbeckmann S."/>
            <person name="Bunk B."/>
            <person name="Jeske O."/>
            <person name="Meyerdierks A."/>
            <person name="Storesund J.E."/>
            <person name="Kallscheuer N."/>
            <person name="Luecker S."/>
            <person name="Lage O.M."/>
            <person name="Pohl T."/>
            <person name="Merkel B.J."/>
            <person name="Hornburger P."/>
            <person name="Mueller R.-W."/>
            <person name="Bruemmer F."/>
            <person name="Labrenz M."/>
            <person name="Spormann A.M."/>
            <person name="Op den Camp H."/>
            <person name="Overmann J."/>
            <person name="Amann R."/>
            <person name="Jetten M.S.M."/>
            <person name="Mascher T."/>
            <person name="Medema M.H."/>
            <person name="Devos D.P."/>
            <person name="Kaster A.-K."/>
            <person name="Ovreas L."/>
            <person name="Rohde M."/>
            <person name="Galperin M.Y."/>
            <person name="Jogler C."/>
        </authorList>
    </citation>
    <scope>NUCLEOTIDE SEQUENCE [LARGE SCALE GENOMIC DNA]</scope>
    <source>
        <strain evidence="10 11">Pan216</strain>
    </source>
</reference>
<dbReference type="GO" id="GO:0019563">
    <property type="term" value="P:glycerol catabolic process"/>
    <property type="evidence" value="ECO:0007669"/>
    <property type="project" value="TreeGrafter"/>
</dbReference>
<dbReference type="InterPro" id="IPR018483">
    <property type="entry name" value="Carb_kinase_FGGY_CS"/>
</dbReference>
<evidence type="ECO:0000256" key="2">
    <source>
        <dbReference type="ARBA" id="ARBA00022679"/>
    </source>
</evidence>
<dbReference type="InterPro" id="IPR043129">
    <property type="entry name" value="ATPase_NBD"/>
</dbReference>
<dbReference type="PIRSF" id="PIRSF000538">
    <property type="entry name" value="GlpK"/>
    <property type="match status" value="1"/>
</dbReference>
<sequence length="497" mass="54247">MSKYILALHQATMVSRAILFDRHGRPVASSAVDVPSTHLRPEWITQDPETIWSSLVRAAKEVMTKASISAADVAAIGIANQRETTLLWDRTTGKPVTQAIAWQSRISEPVCNRLRSESLEKEIHRRTGLTIDPTFAGTKVRHVLDTSSDIRARVENGTILFGTIDTFLLWRLTGGKLHVTDPTNACRTLLYDIHRHAWDDDLLEMIGIPRAILPEVRPSSQIHASTSKELFGAPIPIGCIAGDQQAGLFSETFLEPATLKASFGQGSSVMVNTGKTAILSKERLLTTIAGEIDGEVRYCLEGISFVAGGVVSWLRDGLHFIKRSAEIETLAQRVPDSGGVCLVPAFVGLGAPHWDGSARGAILGLTSETTIEHIARAALESLALQTNDMIEAMGGDLSTTFASLSVGGRAASNDFLLQFQADMLEMPVRRVSVLETPSLGVAYMAGLAVGFWTDLAHVKRQYVEDRVFHPAITPEARRQRLAQWKSAVDRTRGWRGL</sequence>
<dbReference type="SUPFAM" id="SSF53067">
    <property type="entry name" value="Actin-like ATPase domain"/>
    <property type="match status" value="2"/>
</dbReference>
<dbReference type="KEGG" id="knv:Pan216_25410"/>
<dbReference type="Gene3D" id="3.30.420.40">
    <property type="match status" value="2"/>
</dbReference>
<evidence type="ECO:0000313" key="10">
    <source>
        <dbReference type="EMBL" id="QDU61679.1"/>
    </source>
</evidence>
<evidence type="ECO:0000256" key="1">
    <source>
        <dbReference type="ARBA" id="ARBA00009156"/>
    </source>
</evidence>
<keyword evidence="11" id="KW-1185">Reference proteome</keyword>
<dbReference type="GO" id="GO:0004370">
    <property type="term" value="F:glycerol kinase activity"/>
    <property type="evidence" value="ECO:0007669"/>
    <property type="project" value="TreeGrafter"/>
</dbReference>
<feature type="domain" description="Carbohydrate kinase FGGY N-terminal" evidence="8">
    <location>
        <begin position="4"/>
        <end position="249"/>
    </location>
</feature>
<evidence type="ECO:0000259" key="9">
    <source>
        <dbReference type="Pfam" id="PF02782"/>
    </source>
</evidence>
<keyword evidence="4 7" id="KW-0418">Kinase</keyword>
<protein>
    <recommendedName>
        <fullName evidence="6">ATP:glycerol 3-phosphotransferase</fullName>
    </recommendedName>
</protein>
<dbReference type="InterPro" id="IPR000577">
    <property type="entry name" value="Carb_kinase_FGGY"/>
</dbReference>